<proteinExistence type="predicted"/>
<dbReference type="Proteomes" id="UP000321892">
    <property type="component" value="Chromosome"/>
</dbReference>
<dbReference type="AlphaFoldDB" id="A0A510JJA6"/>
<dbReference type="GO" id="GO:0005524">
    <property type="term" value="F:ATP binding"/>
    <property type="evidence" value="ECO:0007669"/>
    <property type="project" value="UniProtKB-KW"/>
</dbReference>
<feature type="site" description="Important for autoinhibition of adenylyltransferase activity" evidence="3">
    <location>
        <position position="56"/>
    </location>
</feature>
<dbReference type="PANTHER" id="PTHR13504:SF38">
    <property type="entry name" value="FIDO DOMAIN-CONTAINING PROTEIN"/>
    <property type="match status" value="1"/>
</dbReference>
<dbReference type="InterPro" id="IPR049514">
    <property type="entry name" value="Fic-like_C"/>
</dbReference>
<protein>
    <submittedName>
        <fullName evidence="6">Fic family protein</fullName>
    </submittedName>
</protein>
<feature type="active site" evidence="1">
    <location>
        <position position="179"/>
    </location>
</feature>
<keyword evidence="2" id="KW-0067">ATP-binding</keyword>
<dbReference type="KEGG" id="lhf:JCM16775_2058"/>
<dbReference type="RefSeq" id="WP_232052918.1">
    <property type="nucleotide sequence ID" value="NZ_AP019823.1"/>
</dbReference>
<dbReference type="InterPro" id="IPR040198">
    <property type="entry name" value="Fido_containing"/>
</dbReference>
<evidence type="ECO:0000256" key="3">
    <source>
        <dbReference type="PIRSR" id="PIRSR640198-3"/>
    </source>
</evidence>
<dbReference type="EMBL" id="AP019823">
    <property type="protein sequence ID" value="BBM39347.1"/>
    <property type="molecule type" value="Genomic_DNA"/>
</dbReference>
<feature type="region of interest" description="Disordered" evidence="4">
    <location>
        <begin position="325"/>
        <end position="344"/>
    </location>
</feature>
<feature type="binding site" evidence="2">
    <location>
        <begin position="183"/>
        <end position="190"/>
    </location>
    <ligand>
        <name>ATP</name>
        <dbReference type="ChEBI" id="CHEBI:30616"/>
    </ligand>
</feature>
<sequence length="344" mass="39742">MNNYKPPFQITEKMTILIGEISEEIGRMSIFQEKISNPHLRRENRIKTIHSSLAIEHNSLSLEQVTAILDGKRVLGNPNEIKEVKNAYEAYELLTKLNPFLVKDLLNAHRLMMNGLVKENGKFRSQGVGIFAGRKVVHIAPPADLVPKHISSLISWYKTSSVHPLIKSAVFHYEFEFIHPFSDGNGRIGRMWHTLLLGKWKKIFFWLPIEELIKKEQKKYYDTLAIADKEGESTIFVEFMLKIINDSLKEIKTSEKITDQDNDQVTDQDSDQDKNPVEKLLSVLGNNVLSAAEIMERLNLVHKPTFRKNYLNPALEAKLIERTIPDKPNSKNQKYRKSERIIKR</sequence>
<evidence type="ECO:0000313" key="7">
    <source>
        <dbReference type="Proteomes" id="UP000321892"/>
    </source>
</evidence>
<feature type="binding site" evidence="2">
    <location>
        <begin position="220"/>
        <end position="221"/>
    </location>
    <ligand>
        <name>ATP</name>
        <dbReference type="ChEBI" id="CHEBI:30616"/>
    </ligand>
</feature>
<dbReference type="Pfam" id="PF02661">
    <property type="entry name" value="Fic"/>
    <property type="match status" value="1"/>
</dbReference>
<organism evidence="6 7">
    <name type="scientific">Leptotrichia hofstadii</name>
    <dbReference type="NCBI Taxonomy" id="157688"/>
    <lineage>
        <taxon>Bacteria</taxon>
        <taxon>Fusobacteriati</taxon>
        <taxon>Fusobacteriota</taxon>
        <taxon>Fusobacteriia</taxon>
        <taxon>Fusobacteriales</taxon>
        <taxon>Leptotrichiaceae</taxon>
        <taxon>Leptotrichia</taxon>
    </lineage>
</organism>
<evidence type="ECO:0000256" key="4">
    <source>
        <dbReference type="SAM" id="MobiDB-lite"/>
    </source>
</evidence>
<evidence type="ECO:0000259" key="5">
    <source>
        <dbReference type="PROSITE" id="PS51459"/>
    </source>
</evidence>
<dbReference type="SUPFAM" id="SSF140931">
    <property type="entry name" value="Fic-like"/>
    <property type="match status" value="1"/>
</dbReference>
<dbReference type="PROSITE" id="PS51459">
    <property type="entry name" value="FIDO"/>
    <property type="match status" value="1"/>
</dbReference>
<dbReference type="PANTHER" id="PTHR13504">
    <property type="entry name" value="FIDO DOMAIN-CONTAINING PROTEIN DDB_G0283145"/>
    <property type="match status" value="1"/>
</dbReference>
<evidence type="ECO:0000256" key="1">
    <source>
        <dbReference type="PIRSR" id="PIRSR640198-1"/>
    </source>
</evidence>
<name>A0A510JJA6_9FUSO</name>
<dbReference type="InterPro" id="IPR003812">
    <property type="entry name" value="Fido"/>
</dbReference>
<evidence type="ECO:0000313" key="6">
    <source>
        <dbReference type="EMBL" id="BBM39347.1"/>
    </source>
</evidence>
<gene>
    <name evidence="6" type="ORF">JCM16775_2058</name>
</gene>
<feature type="domain" description="Fido" evidence="5">
    <location>
        <begin position="100"/>
        <end position="242"/>
    </location>
</feature>
<keyword evidence="7" id="KW-1185">Reference proteome</keyword>
<evidence type="ECO:0000256" key="2">
    <source>
        <dbReference type="PIRSR" id="PIRSR640198-2"/>
    </source>
</evidence>
<accession>A0A510JJA6</accession>
<dbReference type="Gene3D" id="1.10.3290.10">
    <property type="entry name" value="Fido-like domain"/>
    <property type="match status" value="1"/>
</dbReference>
<dbReference type="Pfam" id="PF21247">
    <property type="entry name" value="Fic-like_C"/>
    <property type="match status" value="1"/>
</dbReference>
<reference evidence="6 7" key="1">
    <citation type="submission" date="2019-07" db="EMBL/GenBank/DDBJ databases">
        <title>Complete Genome Sequence of Leptotrichia hofstadii Strain JCM16775.</title>
        <authorList>
            <person name="Watanabe S."/>
            <person name="Cui L."/>
        </authorList>
    </citation>
    <scope>NUCLEOTIDE SEQUENCE [LARGE SCALE GENOMIC DNA]</scope>
    <source>
        <strain evidence="6 7">JCM16775</strain>
    </source>
</reference>
<dbReference type="InterPro" id="IPR036597">
    <property type="entry name" value="Fido-like_dom_sf"/>
</dbReference>
<keyword evidence="2" id="KW-0547">Nucleotide-binding</keyword>